<dbReference type="Pfam" id="PF00589">
    <property type="entry name" value="Phage_integrase"/>
    <property type="match status" value="1"/>
</dbReference>
<keyword evidence="3 5" id="KW-0238">DNA-binding</keyword>
<dbReference type="InterPro" id="IPR025166">
    <property type="entry name" value="Integrase_DNA_bind_dom"/>
</dbReference>
<protein>
    <submittedName>
        <fullName evidence="8">Site-specific integrase</fullName>
    </submittedName>
</protein>
<name>A0ABT3ZRE3_9BURK</name>
<dbReference type="InterPro" id="IPR013762">
    <property type="entry name" value="Integrase-like_cat_sf"/>
</dbReference>
<dbReference type="InterPro" id="IPR011010">
    <property type="entry name" value="DNA_brk_join_enz"/>
</dbReference>
<reference evidence="8" key="1">
    <citation type="submission" date="2022-11" db="EMBL/GenBank/DDBJ databases">
        <title>Robbsia betulipollinis sp. nov., isolated from pollen of birch (Betula pendula).</title>
        <authorList>
            <person name="Shi H."/>
            <person name="Ambika Manirajan B."/>
            <person name="Ratering S."/>
            <person name="Geissler-Plaum R."/>
            <person name="Schnell S."/>
        </authorList>
    </citation>
    <scope>NUCLEOTIDE SEQUENCE</scope>
    <source>
        <strain evidence="8">Bb-Pol-6</strain>
    </source>
</reference>
<evidence type="ECO:0000256" key="5">
    <source>
        <dbReference type="PROSITE-ProRule" id="PRU01248"/>
    </source>
</evidence>
<dbReference type="Pfam" id="PF13356">
    <property type="entry name" value="Arm-DNA-bind_3"/>
    <property type="match status" value="1"/>
</dbReference>
<evidence type="ECO:0000313" key="8">
    <source>
        <dbReference type="EMBL" id="MCY0389128.1"/>
    </source>
</evidence>
<dbReference type="PROSITE" id="PS51898">
    <property type="entry name" value="TYR_RECOMBINASE"/>
    <property type="match status" value="1"/>
</dbReference>
<evidence type="ECO:0000256" key="4">
    <source>
        <dbReference type="ARBA" id="ARBA00023172"/>
    </source>
</evidence>
<comment type="caution">
    <text evidence="8">The sequence shown here is derived from an EMBL/GenBank/DDBJ whole genome shotgun (WGS) entry which is preliminary data.</text>
</comment>
<dbReference type="EMBL" id="JAPMXC010000010">
    <property type="protein sequence ID" value="MCY0389128.1"/>
    <property type="molecule type" value="Genomic_DNA"/>
</dbReference>
<proteinExistence type="inferred from homology"/>
<dbReference type="CDD" id="cd00796">
    <property type="entry name" value="INT_Rci_Hp1_C"/>
    <property type="match status" value="1"/>
</dbReference>
<dbReference type="Proteomes" id="UP001082899">
    <property type="component" value="Unassembled WGS sequence"/>
</dbReference>
<evidence type="ECO:0000313" key="9">
    <source>
        <dbReference type="Proteomes" id="UP001082899"/>
    </source>
</evidence>
<keyword evidence="9" id="KW-1185">Reference proteome</keyword>
<dbReference type="InterPro" id="IPR057084">
    <property type="entry name" value="Int_N"/>
</dbReference>
<gene>
    <name evidence="8" type="ORF">OVY01_18440</name>
</gene>
<keyword evidence="4" id="KW-0233">DNA recombination</keyword>
<evidence type="ECO:0000259" key="6">
    <source>
        <dbReference type="PROSITE" id="PS51898"/>
    </source>
</evidence>
<dbReference type="InterPro" id="IPR038488">
    <property type="entry name" value="Integrase_DNA-bd_sf"/>
</dbReference>
<dbReference type="PANTHER" id="PTHR30629">
    <property type="entry name" value="PROPHAGE INTEGRASE"/>
    <property type="match status" value="1"/>
</dbReference>
<dbReference type="PROSITE" id="PS51900">
    <property type="entry name" value="CB"/>
    <property type="match status" value="1"/>
</dbReference>
<comment type="similarity">
    <text evidence="1">Belongs to the 'phage' integrase family.</text>
</comment>
<sequence length="418" mass="46461">MRAKITRELLRSLEPKSAAFDINDSELRGFGVRVTPSGSIGYCVRYYRPDGKQTRQSLGKSFPATSVSDAREAARILLGQIASGEDPAAVARKKRRATLTLRAFIAEQYREWLATNTQTPDATEKRLLAAFAAELDRPLLEFTGWIIEKWRSKRLKAGRAHATINRDLTALGGLFSRALEWKLIDTHPMDSVKSLQEPDARVRWLSEDEELRLRAALAAREARERAGRASANEWRAARRYDLLPNLTPGAYCDHLQPMVLLSLNTGMRQGETLKLRWDAVDLERAILTVRGATAKSRRVRHIPLNPEALATLTQWRAQASGGVVFPGADGEPLTEIKTAWGNLVKAAALVDFTWHDMRHDFASKLVMAGVDLNTVRELLGHADLKMTLRYAHLAPEHKALAVAKLTRPTARAAGVANG</sequence>
<dbReference type="InterPro" id="IPR010998">
    <property type="entry name" value="Integrase_recombinase_N"/>
</dbReference>
<dbReference type="InterPro" id="IPR002104">
    <property type="entry name" value="Integrase_catalytic"/>
</dbReference>
<accession>A0ABT3ZRE3</accession>
<evidence type="ECO:0000259" key="7">
    <source>
        <dbReference type="PROSITE" id="PS51900"/>
    </source>
</evidence>
<dbReference type="InterPro" id="IPR050808">
    <property type="entry name" value="Phage_Integrase"/>
</dbReference>
<dbReference type="Gene3D" id="1.10.150.130">
    <property type="match status" value="1"/>
</dbReference>
<evidence type="ECO:0000256" key="1">
    <source>
        <dbReference type="ARBA" id="ARBA00008857"/>
    </source>
</evidence>
<dbReference type="Gene3D" id="1.10.443.10">
    <property type="entry name" value="Intergrase catalytic core"/>
    <property type="match status" value="1"/>
</dbReference>
<feature type="domain" description="Core-binding (CB)" evidence="7">
    <location>
        <begin position="103"/>
        <end position="179"/>
    </location>
</feature>
<evidence type="ECO:0000256" key="2">
    <source>
        <dbReference type="ARBA" id="ARBA00022908"/>
    </source>
</evidence>
<evidence type="ECO:0000256" key="3">
    <source>
        <dbReference type="ARBA" id="ARBA00023125"/>
    </source>
</evidence>
<dbReference type="Pfam" id="PF24624">
    <property type="entry name" value="Int_N"/>
    <property type="match status" value="1"/>
</dbReference>
<keyword evidence="2" id="KW-0229">DNA integration</keyword>
<organism evidence="8 9">
    <name type="scientific">Robbsia betulipollinis</name>
    <dbReference type="NCBI Taxonomy" id="2981849"/>
    <lineage>
        <taxon>Bacteria</taxon>
        <taxon>Pseudomonadati</taxon>
        <taxon>Pseudomonadota</taxon>
        <taxon>Betaproteobacteria</taxon>
        <taxon>Burkholderiales</taxon>
        <taxon>Burkholderiaceae</taxon>
        <taxon>Robbsia</taxon>
    </lineage>
</organism>
<dbReference type="PANTHER" id="PTHR30629:SF2">
    <property type="entry name" value="PROPHAGE INTEGRASE INTS-RELATED"/>
    <property type="match status" value="1"/>
</dbReference>
<dbReference type="InterPro" id="IPR044068">
    <property type="entry name" value="CB"/>
</dbReference>
<dbReference type="Gene3D" id="3.30.160.390">
    <property type="entry name" value="Integrase, DNA-binding domain"/>
    <property type="match status" value="1"/>
</dbReference>
<feature type="domain" description="Tyr recombinase" evidence="6">
    <location>
        <begin position="225"/>
        <end position="403"/>
    </location>
</feature>
<dbReference type="SUPFAM" id="SSF56349">
    <property type="entry name" value="DNA breaking-rejoining enzymes"/>
    <property type="match status" value="1"/>
</dbReference>
<dbReference type="RefSeq" id="WP_267849025.1">
    <property type="nucleotide sequence ID" value="NZ_JAPMXC010000010.1"/>
</dbReference>